<comment type="subcellular location">
    <subcellularLocation>
        <location evidence="1">Cell outer membrane</location>
    </subcellularLocation>
</comment>
<keyword evidence="7" id="KW-0998">Cell outer membrane</keyword>
<evidence type="ECO:0000256" key="1">
    <source>
        <dbReference type="ARBA" id="ARBA00004442"/>
    </source>
</evidence>
<evidence type="ECO:0000313" key="12">
    <source>
        <dbReference type="Proteomes" id="UP000189738"/>
    </source>
</evidence>
<comment type="similarity">
    <text evidence="2">Belongs to the outer membrane factor (OMF) (TC 1.B.17) family.</text>
</comment>
<evidence type="ECO:0000256" key="8">
    <source>
        <dbReference type="SAM" id="Coils"/>
    </source>
</evidence>
<evidence type="ECO:0000313" key="10">
    <source>
        <dbReference type="EMBL" id="AQX52193.1"/>
    </source>
</evidence>
<proteinExistence type="inferred from homology"/>
<protein>
    <submittedName>
        <fullName evidence="11">Transporter</fullName>
    </submittedName>
</protein>
<keyword evidence="3" id="KW-0813">Transport</keyword>
<reference evidence="10 12" key="1">
    <citation type="submission" date="2016-02" db="EMBL/GenBank/DDBJ databases">
        <authorList>
            <person name="Nicholson A.C."/>
            <person name="Humrighouse B.W."/>
            <person name="Loparev V."/>
            <person name="Emery B."/>
            <person name="Graziano J."/>
            <person name="McQuiston J.R."/>
        </authorList>
    </citation>
    <scope>NUCLEOTIDE SEQUENCE [LARGE SCALE GENOMIC DNA]</scope>
    <source>
        <strain evidence="10 12">E6809</strain>
    </source>
</reference>
<keyword evidence="5" id="KW-0812">Transmembrane</keyword>
<dbReference type="EMBL" id="CP014339">
    <property type="protein sequence ID" value="AQX52193.1"/>
    <property type="molecule type" value="Genomic_DNA"/>
</dbReference>
<keyword evidence="8" id="KW-0175">Coiled coil</keyword>
<keyword evidence="9" id="KW-0732">Signal</keyword>
<feature type="coiled-coil region" evidence="8">
    <location>
        <begin position="196"/>
        <end position="223"/>
    </location>
</feature>
<feature type="signal peptide" evidence="9">
    <location>
        <begin position="1"/>
        <end position="23"/>
    </location>
</feature>
<feature type="coiled-coil region" evidence="8">
    <location>
        <begin position="338"/>
        <end position="397"/>
    </location>
</feature>
<keyword evidence="6" id="KW-0472">Membrane</keyword>
<dbReference type="Pfam" id="PF02321">
    <property type="entry name" value="OEP"/>
    <property type="match status" value="2"/>
</dbReference>
<dbReference type="GO" id="GO:0009279">
    <property type="term" value="C:cell outer membrane"/>
    <property type="evidence" value="ECO:0007669"/>
    <property type="project" value="UniProtKB-SubCell"/>
</dbReference>
<gene>
    <name evidence="10" type="ORF">AYC66_16575</name>
    <name evidence="11" type="ORF">BAY09_09665</name>
</gene>
<dbReference type="SUPFAM" id="SSF56954">
    <property type="entry name" value="Outer membrane efflux proteins (OEP)"/>
    <property type="match status" value="1"/>
</dbReference>
<dbReference type="GO" id="GO:1990281">
    <property type="term" value="C:efflux pump complex"/>
    <property type="evidence" value="ECO:0007669"/>
    <property type="project" value="TreeGrafter"/>
</dbReference>
<dbReference type="Proteomes" id="UP000189738">
    <property type="component" value="Chromosome"/>
</dbReference>
<dbReference type="Gene3D" id="1.20.1600.10">
    <property type="entry name" value="Outer membrane efflux proteins (OEP)"/>
    <property type="match status" value="1"/>
</dbReference>
<reference evidence="11" key="2">
    <citation type="submission" date="2016-06" db="EMBL/GenBank/DDBJ databases">
        <authorList>
            <person name="Nicholson A.C."/>
        </authorList>
    </citation>
    <scope>NUCLEOTIDE SEQUENCE [LARGE SCALE GENOMIC DNA]</scope>
    <source>
        <strain evidence="11">E6809</strain>
    </source>
</reference>
<evidence type="ECO:0000256" key="4">
    <source>
        <dbReference type="ARBA" id="ARBA00022452"/>
    </source>
</evidence>
<name>A0A1T3DIM1_9FLAO</name>
<evidence type="ECO:0000256" key="5">
    <source>
        <dbReference type="ARBA" id="ARBA00022692"/>
    </source>
</evidence>
<evidence type="ECO:0000256" key="9">
    <source>
        <dbReference type="SAM" id="SignalP"/>
    </source>
</evidence>
<dbReference type="AlphaFoldDB" id="A0A1T3DIM1"/>
<dbReference type="GO" id="GO:0015288">
    <property type="term" value="F:porin activity"/>
    <property type="evidence" value="ECO:0007669"/>
    <property type="project" value="TreeGrafter"/>
</dbReference>
<evidence type="ECO:0000256" key="2">
    <source>
        <dbReference type="ARBA" id="ARBA00007613"/>
    </source>
</evidence>
<dbReference type="InterPro" id="IPR051906">
    <property type="entry name" value="TolC-like"/>
</dbReference>
<dbReference type="InterPro" id="IPR003423">
    <property type="entry name" value="OMP_efflux"/>
</dbReference>
<sequence length="448" mass="50090">MNRKNNVRIATFLLMLGAFQANAQQTVSLKNAIQYALQNKADAIKAQLNVRNAEYQISEAKAGALPTLTGTGALNYNPILQKSALPGDIFGQPGQIVMVPFGQKWNSSIGVSLQQALFNQQVFIGLKAAKTTKEFYQINKQLTEEQVIEKVSTAYYQVFSQQQKLEAVESSYESTLKARNIIKSLFENGLAKKVDLDRTNVNLTNLETNRSQLKNAVTLQENALKFYMGMPIEEPIALVKEDVQINPQLLTDQINTDNRTEVKVLEKRKQLLQYNVQATKAAYYPTLSLVGNYAWQGLGAKFPIGNGKSQGVYWSDYASVGLSLNIPIFNGFLTKSKVDQAKIQLETLEQDLKDTKLSMSLDYRNAKAQMENSLDAIKNQKANMELAQTVLDNTRSNYQYGLATLTELLDAENALVQAKNNYSNSLYDYKVAEVQLYKAQGELLNLTK</sequence>
<organism evidence="11">
    <name type="scientific">Elizabethkingia anophelis</name>
    <dbReference type="NCBI Taxonomy" id="1117645"/>
    <lineage>
        <taxon>Bacteria</taxon>
        <taxon>Pseudomonadati</taxon>
        <taxon>Bacteroidota</taxon>
        <taxon>Flavobacteriia</taxon>
        <taxon>Flavobacteriales</taxon>
        <taxon>Weeksellaceae</taxon>
        <taxon>Elizabethkingia</taxon>
    </lineage>
</organism>
<dbReference type="GO" id="GO:0015562">
    <property type="term" value="F:efflux transmembrane transporter activity"/>
    <property type="evidence" value="ECO:0007669"/>
    <property type="project" value="InterPro"/>
</dbReference>
<feature type="chain" id="PRO_5014546547" evidence="9">
    <location>
        <begin position="24"/>
        <end position="448"/>
    </location>
</feature>
<accession>A0A1T3DIM1</accession>
<dbReference type="PANTHER" id="PTHR30026">
    <property type="entry name" value="OUTER MEMBRANE PROTEIN TOLC"/>
    <property type="match status" value="1"/>
</dbReference>
<dbReference type="EMBL" id="MAHS01000001">
    <property type="protein sequence ID" value="OPB53188.1"/>
    <property type="molecule type" value="Genomic_DNA"/>
</dbReference>
<evidence type="ECO:0000256" key="3">
    <source>
        <dbReference type="ARBA" id="ARBA00022448"/>
    </source>
</evidence>
<evidence type="ECO:0000256" key="6">
    <source>
        <dbReference type="ARBA" id="ARBA00023136"/>
    </source>
</evidence>
<evidence type="ECO:0000313" key="11">
    <source>
        <dbReference type="EMBL" id="OPB53188.1"/>
    </source>
</evidence>
<dbReference type="RefSeq" id="WP_078411092.1">
    <property type="nucleotide sequence ID" value="NZ_CP014339.1"/>
</dbReference>
<keyword evidence="4" id="KW-1134">Transmembrane beta strand</keyword>
<evidence type="ECO:0000256" key="7">
    <source>
        <dbReference type="ARBA" id="ARBA00023237"/>
    </source>
</evidence>
<dbReference type="PANTHER" id="PTHR30026:SF20">
    <property type="entry name" value="OUTER MEMBRANE PROTEIN TOLC"/>
    <property type="match status" value="1"/>
</dbReference>